<accession>A0A0L9ULX6</accession>
<feature type="region of interest" description="Disordered" evidence="1">
    <location>
        <begin position="29"/>
        <end position="53"/>
    </location>
</feature>
<evidence type="ECO:0000313" key="2">
    <source>
        <dbReference type="EMBL" id="KOM43701.1"/>
    </source>
</evidence>
<dbReference type="Proteomes" id="UP000053144">
    <property type="component" value="Chromosome 5"/>
</dbReference>
<dbReference type="Gramene" id="KOM43701">
    <property type="protein sequence ID" value="KOM43701"/>
    <property type="gene ID" value="LR48_Vigan05g130600"/>
</dbReference>
<proteinExistence type="predicted"/>
<dbReference type="EMBL" id="CM003375">
    <property type="protein sequence ID" value="KOM43701.1"/>
    <property type="molecule type" value="Genomic_DNA"/>
</dbReference>
<reference evidence="3" key="1">
    <citation type="journal article" date="2015" name="Proc. Natl. Acad. Sci. U.S.A.">
        <title>Genome sequencing of adzuki bean (Vigna angularis) provides insight into high starch and low fat accumulation and domestication.</title>
        <authorList>
            <person name="Yang K."/>
            <person name="Tian Z."/>
            <person name="Chen C."/>
            <person name="Luo L."/>
            <person name="Zhao B."/>
            <person name="Wang Z."/>
            <person name="Yu L."/>
            <person name="Li Y."/>
            <person name="Sun Y."/>
            <person name="Li W."/>
            <person name="Chen Y."/>
            <person name="Li Y."/>
            <person name="Zhang Y."/>
            <person name="Ai D."/>
            <person name="Zhao J."/>
            <person name="Shang C."/>
            <person name="Ma Y."/>
            <person name="Wu B."/>
            <person name="Wang M."/>
            <person name="Gao L."/>
            <person name="Sun D."/>
            <person name="Zhang P."/>
            <person name="Guo F."/>
            <person name="Wang W."/>
            <person name="Li Y."/>
            <person name="Wang J."/>
            <person name="Varshney R.K."/>
            <person name="Wang J."/>
            <person name="Ling H.Q."/>
            <person name="Wan P."/>
        </authorList>
    </citation>
    <scope>NUCLEOTIDE SEQUENCE</scope>
    <source>
        <strain evidence="3">cv. Jingnong 6</strain>
    </source>
</reference>
<gene>
    <name evidence="2" type="ORF">LR48_Vigan05g130600</name>
</gene>
<sequence length="289" mass="31679">MALQWRRRNDDDAARVWLGCDKRARRRTVTTRHREGCSGATSTRVPSPSFPKIPPGSKIRVLQMGKGEKHYAFLLLRRCGEDGGATMDGSLRSSRLKPMVRELQRRRSGFSYGGPVAERKGKSWVRILKLGFGAGDVEDIGAKSMTIDLGVVEGVLVYSKAIGGGGGGGRAATSSASLVIRTRNKKRNQMIGQKNPKSSGTYETLIAILEEEEDCAVNQNRQNKKSKSSTQNASPHYEKGGTLSGLGKKEKKDAFLSCIIASLSRVISSLQLLNRTSKKRGERRRTLNT</sequence>
<feature type="region of interest" description="Disordered" evidence="1">
    <location>
        <begin position="217"/>
        <end position="245"/>
    </location>
</feature>
<evidence type="ECO:0000256" key="1">
    <source>
        <dbReference type="SAM" id="MobiDB-lite"/>
    </source>
</evidence>
<organism evidence="2 3">
    <name type="scientific">Phaseolus angularis</name>
    <name type="common">Azuki bean</name>
    <name type="synonym">Vigna angularis</name>
    <dbReference type="NCBI Taxonomy" id="3914"/>
    <lineage>
        <taxon>Eukaryota</taxon>
        <taxon>Viridiplantae</taxon>
        <taxon>Streptophyta</taxon>
        <taxon>Embryophyta</taxon>
        <taxon>Tracheophyta</taxon>
        <taxon>Spermatophyta</taxon>
        <taxon>Magnoliopsida</taxon>
        <taxon>eudicotyledons</taxon>
        <taxon>Gunneridae</taxon>
        <taxon>Pentapetalae</taxon>
        <taxon>rosids</taxon>
        <taxon>fabids</taxon>
        <taxon>Fabales</taxon>
        <taxon>Fabaceae</taxon>
        <taxon>Papilionoideae</taxon>
        <taxon>50 kb inversion clade</taxon>
        <taxon>NPAAA clade</taxon>
        <taxon>indigoferoid/millettioid clade</taxon>
        <taxon>Phaseoleae</taxon>
        <taxon>Vigna</taxon>
    </lineage>
</organism>
<evidence type="ECO:0000313" key="3">
    <source>
        <dbReference type="Proteomes" id="UP000053144"/>
    </source>
</evidence>
<dbReference type="AlphaFoldDB" id="A0A0L9ULX6"/>
<name>A0A0L9ULX6_PHAAN</name>
<protein>
    <submittedName>
        <fullName evidence="2">Uncharacterized protein</fullName>
    </submittedName>
</protein>